<evidence type="ECO:0000256" key="1">
    <source>
        <dbReference type="ARBA" id="ARBA00023002"/>
    </source>
</evidence>
<dbReference type="Gene3D" id="3.40.920.10">
    <property type="entry name" value="Pyruvate-ferredoxin oxidoreductase, PFOR, domain III"/>
    <property type="match status" value="1"/>
</dbReference>
<dbReference type="RefSeq" id="WP_376849828.1">
    <property type="nucleotide sequence ID" value="NZ_JBHSMF010000006.1"/>
</dbReference>
<feature type="domain" description="DUF6537" evidence="3">
    <location>
        <begin position="252"/>
        <end position="457"/>
    </location>
</feature>
<organism evidence="4 5">
    <name type="scientific">Caenimonas terrae</name>
    <dbReference type="NCBI Taxonomy" id="696074"/>
    <lineage>
        <taxon>Bacteria</taxon>
        <taxon>Pseudomonadati</taxon>
        <taxon>Pseudomonadota</taxon>
        <taxon>Betaproteobacteria</taxon>
        <taxon>Burkholderiales</taxon>
        <taxon>Comamonadaceae</taxon>
        <taxon>Caenimonas</taxon>
    </lineage>
</organism>
<comment type="caution">
    <text evidence="4">The sequence shown here is derived from an EMBL/GenBank/DDBJ whole genome shotgun (WGS) entry which is preliminary data.</text>
</comment>
<evidence type="ECO:0000259" key="2">
    <source>
        <dbReference type="Pfam" id="PF01558"/>
    </source>
</evidence>
<evidence type="ECO:0000313" key="4">
    <source>
        <dbReference type="EMBL" id="MFC5497751.1"/>
    </source>
</evidence>
<dbReference type="Pfam" id="PF01558">
    <property type="entry name" value="POR"/>
    <property type="match status" value="1"/>
</dbReference>
<evidence type="ECO:0000313" key="5">
    <source>
        <dbReference type="Proteomes" id="UP001596037"/>
    </source>
</evidence>
<dbReference type="InterPro" id="IPR002869">
    <property type="entry name" value="Pyrv_flavodox_OxRed_cen"/>
</dbReference>
<name>A0ABW0NBT7_9BURK</name>
<keyword evidence="5" id="KW-1185">Reference proteome</keyword>
<reference evidence="5" key="1">
    <citation type="journal article" date="2019" name="Int. J. Syst. Evol. Microbiol.">
        <title>The Global Catalogue of Microorganisms (GCM) 10K type strain sequencing project: providing services to taxonomists for standard genome sequencing and annotation.</title>
        <authorList>
            <consortium name="The Broad Institute Genomics Platform"/>
            <consortium name="The Broad Institute Genome Sequencing Center for Infectious Disease"/>
            <person name="Wu L."/>
            <person name="Ma J."/>
        </authorList>
    </citation>
    <scope>NUCLEOTIDE SEQUENCE [LARGE SCALE GENOMIC DNA]</scope>
    <source>
        <strain evidence="5">CCUG 57401</strain>
    </source>
</reference>
<dbReference type="NCBIfam" id="NF006179">
    <property type="entry name" value="PRK08312.1"/>
    <property type="match status" value="1"/>
</dbReference>
<dbReference type="InterPro" id="IPR019752">
    <property type="entry name" value="Pyrv/ketoisovalerate_OxRed_cat"/>
</dbReference>
<sequence>MTPRAQGERSSGRAITIAILAMGGEGGGVLADWLVDLAESNGFVAQTTSVPGVAQRTGATIYYLELFPAAAIPAGAQPVLGLSPVPGEVDIVIASELMEAGRALQRGLVTADRTTFIASTHRVYSMTERTAMGDGRVDSDKLLAGGRAAARRFVSADFGLLAERAGSLIGPALYGALAASDALPFSRAQFEDTVRRAGVGVNASLQAFGAGYDAATQASLPAEPEKPVPAVGPRLAALAQRIALEFPAAARPTLQAAILRLADYQDVAYAQHYLELLQPLRAARADLLDETARHLALWMSYEDTIRVADLKTRRSRFQRVGGEVKLAGDQQLDINEFMHPRLEEIADTLPAPVGRWLLATRWARSCVEPFTRKGRIVRTSSIRGYLLLYAIASLRGMRRRSLRFQVEHERIGQWLATVARLAGTHPELALEVARSQRLIKGYGDTHARGWGNYQRLVAVLPRLQAAPHGAQQLRDLSQAALADDTGQALEKLLAAA</sequence>
<evidence type="ECO:0000259" key="3">
    <source>
        <dbReference type="Pfam" id="PF20169"/>
    </source>
</evidence>
<dbReference type="Pfam" id="PF20169">
    <property type="entry name" value="DUF6537"/>
    <property type="match status" value="1"/>
</dbReference>
<dbReference type="Proteomes" id="UP001596037">
    <property type="component" value="Unassembled WGS sequence"/>
</dbReference>
<protein>
    <submittedName>
        <fullName evidence="4">Indolepyruvate oxidoreductase subunit beta family protein</fullName>
    </submittedName>
</protein>
<accession>A0ABW0NBT7</accession>
<dbReference type="EMBL" id="JBHSMF010000006">
    <property type="protein sequence ID" value="MFC5497751.1"/>
    <property type="molecule type" value="Genomic_DNA"/>
</dbReference>
<proteinExistence type="predicted"/>
<dbReference type="InterPro" id="IPR046667">
    <property type="entry name" value="DUF6537"/>
</dbReference>
<gene>
    <name evidence="4" type="ORF">ACFPOE_09415</name>
</gene>
<feature type="domain" description="Pyruvate/ketoisovalerate oxidoreductase catalytic" evidence="2">
    <location>
        <begin position="23"/>
        <end position="213"/>
    </location>
</feature>
<keyword evidence="1" id="KW-0560">Oxidoreductase</keyword>